<protein>
    <submittedName>
        <fullName evidence="1">Uncharacterized protein</fullName>
    </submittedName>
</protein>
<organism evidence="1 2">
    <name type="scientific">Hyalomma asiaticum</name>
    <name type="common">Tick</name>
    <dbReference type="NCBI Taxonomy" id="266040"/>
    <lineage>
        <taxon>Eukaryota</taxon>
        <taxon>Metazoa</taxon>
        <taxon>Ecdysozoa</taxon>
        <taxon>Arthropoda</taxon>
        <taxon>Chelicerata</taxon>
        <taxon>Arachnida</taxon>
        <taxon>Acari</taxon>
        <taxon>Parasitiformes</taxon>
        <taxon>Ixodida</taxon>
        <taxon>Ixodoidea</taxon>
        <taxon>Ixodidae</taxon>
        <taxon>Hyalomminae</taxon>
        <taxon>Hyalomma</taxon>
    </lineage>
</organism>
<comment type="caution">
    <text evidence="1">The sequence shown here is derived from an EMBL/GenBank/DDBJ whole genome shotgun (WGS) entry which is preliminary data.</text>
</comment>
<sequence length="990" mass="110233">MGVACLNGAKLDALERTSAELLRDPVHGRSATVTLDVRLLKVSGNDSLDAAAFLQLDKDRFAGRRNGEDSEEITSVEATWQHLQSSRKHSPRNRGPGSNGSKSTATTRATTGQHDDQTKQEQEEFREPLAAKAPECLSEKLETSETLEEGVPSLIKPDTGGEGTVSTSRGLLTIRASQNEEEELVAAVGIEEGAPNPISSDTRSEGTSRTETEHAEMENGGADTPGGSGAVRRDAAALMEEQRNDPTLARAWKDAKEGKGVSRAVSESPYYSVSLTVLVVMSWSKSLAVIPETLTEEKVEAYSASKRLAKHNDERSHKFAVESYVQTASIETSSYTDRSQKKTAPAYKVSATFFRDGSIHDCTCECAVRENGACHHILGLLKVVLLLKENGYNEAPPELSCTELPQQWRRPRGEKIMACGVDELDWRAPRPGGLERPTPSRLYEARKKPRLAHEVQLAALKFGEALETHAPSPFARHLRNMKAVPATSTFGETCVGSLLWCQKTVLPHHFTTYLSPDIQLGVTAHPHHPTPPEPDLFTSTTVFASSSVSLPSKERAIFETLIQSIRDARLLEKSSRQQSKSTEWKKARKYRLTASNFGTVVAREKWTPKGLQNLTSEKDLSRVRAVQYGISNERQAVRRYEAALRTALHDVQTFHCGLVVSPTSPWLGASPDRVVWDPQENSHGIIEVKCPYSMKDMDEPTTQGSCLYKDADNVFRLDRRHQYYYQLLGQMAICGLSWADFVVYSPQFLVVERIKKRSSLEDDSAEDRSDSESSSDGQRGDKKRRSEGDTSESEVLSGSLDNLSETDTPTTSTIPNSNVPRLRSTGSGESTFKVDDYVVVNFERQLFQGRLTEAKPEEYIVCPKRIGDGPTAKTPFCTQKKKFCTQLNPLGRTLKLFIHRFIFNHIEDHLVHLVELILLRLQKVDVHVDFARLASLFRSSSVSSVVFRETLALTVPRTFIMRSVTVVLHRRHTPGFRGPKESRRQEYPWP</sequence>
<dbReference type="EMBL" id="CM023490">
    <property type="protein sequence ID" value="KAH6943293.1"/>
    <property type="molecule type" value="Genomic_DNA"/>
</dbReference>
<evidence type="ECO:0000313" key="2">
    <source>
        <dbReference type="Proteomes" id="UP000821845"/>
    </source>
</evidence>
<keyword evidence="2" id="KW-1185">Reference proteome</keyword>
<dbReference type="Proteomes" id="UP000821845">
    <property type="component" value="Chromosome 10"/>
</dbReference>
<accession>A0ACB7TAY2</accession>
<reference evidence="1" key="1">
    <citation type="submission" date="2020-05" db="EMBL/GenBank/DDBJ databases">
        <title>Large-scale comparative analyses of tick genomes elucidate their genetic diversity and vector capacities.</title>
        <authorList>
            <person name="Jia N."/>
            <person name="Wang J."/>
            <person name="Shi W."/>
            <person name="Du L."/>
            <person name="Sun Y."/>
            <person name="Zhan W."/>
            <person name="Jiang J."/>
            <person name="Wang Q."/>
            <person name="Zhang B."/>
            <person name="Ji P."/>
            <person name="Sakyi L.B."/>
            <person name="Cui X."/>
            <person name="Yuan T."/>
            <person name="Jiang B."/>
            <person name="Yang W."/>
            <person name="Lam T.T.-Y."/>
            <person name="Chang Q."/>
            <person name="Ding S."/>
            <person name="Wang X."/>
            <person name="Zhu J."/>
            <person name="Ruan X."/>
            <person name="Zhao L."/>
            <person name="Wei J."/>
            <person name="Que T."/>
            <person name="Du C."/>
            <person name="Cheng J."/>
            <person name="Dai P."/>
            <person name="Han X."/>
            <person name="Huang E."/>
            <person name="Gao Y."/>
            <person name="Liu J."/>
            <person name="Shao H."/>
            <person name="Ye R."/>
            <person name="Li L."/>
            <person name="Wei W."/>
            <person name="Wang X."/>
            <person name="Wang C."/>
            <person name="Yang T."/>
            <person name="Huo Q."/>
            <person name="Li W."/>
            <person name="Guo W."/>
            <person name="Chen H."/>
            <person name="Zhou L."/>
            <person name="Ni X."/>
            <person name="Tian J."/>
            <person name="Zhou Y."/>
            <person name="Sheng Y."/>
            <person name="Liu T."/>
            <person name="Pan Y."/>
            <person name="Xia L."/>
            <person name="Li J."/>
            <person name="Zhao F."/>
            <person name="Cao W."/>
        </authorList>
    </citation>
    <scope>NUCLEOTIDE SEQUENCE</scope>
    <source>
        <strain evidence="1">Hyas-2018</strain>
    </source>
</reference>
<name>A0ACB7TAY2_HYAAI</name>
<gene>
    <name evidence="1" type="ORF">HPB50_018741</name>
</gene>
<evidence type="ECO:0000313" key="1">
    <source>
        <dbReference type="EMBL" id="KAH6943293.1"/>
    </source>
</evidence>
<proteinExistence type="predicted"/>